<keyword evidence="2" id="KW-1185">Reference proteome</keyword>
<name>A0ABD2CGU0_VESMC</name>
<dbReference type="AlphaFoldDB" id="A0ABD2CGU0"/>
<comment type="caution">
    <text evidence="1">The sequence shown here is derived from an EMBL/GenBank/DDBJ whole genome shotgun (WGS) entry which is preliminary data.</text>
</comment>
<accession>A0ABD2CGU0</accession>
<evidence type="ECO:0000313" key="1">
    <source>
        <dbReference type="EMBL" id="KAL2743939.1"/>
    </source>
</evidence>
<dbReference type="Proteomes" id="UP001607303">
    <property type="component" value="Unassembled WGS sequence"/>
</dbReference>
<reference evidence="1 2" key="1">
    <citation type="journal article" date="2024" name="Ann. Entomol. Soc. Am.">
        <title>Genomic analyses of the southern and eastern yellowjacket wasps (Hymenoptera: Vespidae) reveal evolutionary signatures of social life.</title>
        <authorList>
            <person name="Catto M.A."/>
            <person name="Caine P.B."/>
            <person name="Orr S.E."/>
            <person name="Hunt B.G."/>
            <person name="Goodisman M.A.D."/>
        </authorList>
    </citation>
    <scope>NUCLEOTIDE SEQUENCE [LARGE SCALE GENOMIC DNA]</scope>
    <source>
        <strain evidence="1">232</strain>
        <tissue evidence="1">Head and thorax</tissue>
    </source>
</reference>
<sequence>MIEQGNKIFFSKLSKVEFFLKQTNISSSKRIFHQGIFLESVFYILKKSRRRFRQEEKTKINYNADSVLRYRTNDNLYSTYLENYRYDNIIIILTDEIKNDKKNLREINDDFKKENPLIDAGVEEEEEKKIKKKKLKKLILRIKMIMRVEDLLMN</sequence>
<gene>
    <name evidence="1" type="ORF">V1477_007815</name>
</gene>
<protein>
    <submittedName>
        <fullName evidence="1">Myb-like protein X</fullName>
    </submittedName>
</protein>
<proteinExistence type="predicted"/>
<dbReference type="EMBL" id="JAYRBN010000053">
    <property type="protein sequence ID" value="KAL2743939.1"/>
    <property type="molecule type" value="Genomic_DNA"/>
</dbReference>
<evidence type="ECO:0000313" key="2">
    <source>
        <dbReference type="Proteomes" id="UP001607303"/>
    </source>
</evidence>
<organism evidence="1 2">
    <name type="scientific">Vespula maculifrons</name>
    <name type="common">Eastern yellow jacket</name>
    <name type="synonym">Wasp</name>
    <dbReference type="NCBI Taxonomy" id="7453"/>
    <lineage>
        <taxon>Eukaryota</taxon>
        <taxon>Metazoa</taxon>
        <taxon>Ecdysozoa</taxon>
        <taxon>Arthropoda</taxon>
        <taxon>Hexapoda</taxon>
        <taxon>Insecta</taxon>
        <taxon>Pterygota</taxon>
        <taxon>Neoptera</taxon>
        <taxon>Endopterygota</taxon>
        <taxon>Hymenoptera</taxon>
        <taxon>Apocrita</taxon>
        <taxon>Aculeata</taxon>
        <taxon>Vespoidea</taxon>
        <taxon>Vespidae</taxon>
        <taxon>Vespinae</taxon>
        <taxon>Vespula</taxon>
    </lineage>
</organism>